<evidence type="ECO:0000256" key="4">
    <source>
        <dbReference type="ARBA" id="ARBA00022989"/>
    </source>
</evidence>
<feature type="transmembrane region" description="Helical" evidence="6">
    <location>
        <begin position="183"/>
        <end position="202"/>
    </location>
</feature>
<comment type="subcellular location">
    <subcellularLocation>
        <location evidence="1">Cell membrane</location>
        <topology evidence="1">Multi-pass membrane protein</topology>
    </subcellularLocation>
</comment>
<evidence type="ECO:0000313" key="7">
    <source>
        <dbReference type="EMBL" id="AQS47183.1"/>
    </source>
</evidence>
<dbReference type="PANTHER" id="PTHR30250:SF28">
    <property type="entry name" value="POLYSACCHARIDE BIOSYNTHESIS PROTEIN"/>
    <property type="match status" value="1"/>
</dbReference>
<name>A0ABM6IEP3_9RHOB</name>
<feature type="transmembrane region" description="Helical" evidence="6">
    <location>
        <begin position="51"/>
        <end position="72"/>
    </location>
</feature>
<keyword evidence="5 6" id="KW-0472">Membrane</keyword>
<keyword evidence="3 6" id="KW-0812">Transmembrane</keyword>
<feature type="transmembrane region" description="Helical" evidence="6">
    <location>
        <begin position="20"/>
        <end position="39"/>
    </location>
</feature>
<feature type="transmembrane region" description="Helical" evidence="6">
    <location>
        <begin position="398"/>
        <end position="417"/>
    </location>
</feature>
<reference evidence="7 8" key="1">
    <citation type="submission" date="2017-01" db="EMBL/GenBank/DDBJ databases">
        <title>The complete genome sequence of a sulfur-oxidizing marine bacterium Thioclava sp. 25B10_4T.</title>
        <authorList>
            <person name="Liu Y."/>
            <person name="Lai Q."/>
            <person name="Shao Z."/>
        </authorList>
    </citation>
    <scope>NUCLEOTIDE SEQUENCE [LARGE SCALE GENOMIC DNA]</scope>
    <source>
        <strain evidence="7 8">25B10_4</strain>
    </source>
</reference>
<keyword evidence="4 6" id="KW-1133">Transmembrane helix</keyword>
<keyword evidence="8" id="KW-1185">Reference proteome</keyword>
<feature type="transmembrane region" description="Helical" evidence="6">
    <location>
        <begin position="370"/>
        <end position="392"/>
    </location>
</feature>
<dbReference type="InterPro" id="IPR050833">
    <property type="entry name" value="Poly_Biosynth_Transport"/>
</dbReference>
<dbReference type="RefSeq" id="WP_075777442.1">
    <property type="nucleotide sequence ID" value="NZ_CP019437.1"/>
</dbReference>
<keyword evidence="2" id="KW-1003">Cell membrane</keyword>
<feature type="transmembrane region" description="Helical" evidence="6">
    <location>
        <begin position="124"/>
        <end position="147"/>
    </location>
</feature>
<dbReference type="PANTHER" id="PTHR30250">
    <property type="entry name" value="PST FAMILY PREDICTED COLANIC ACID TRANSPORTER"/>
    <property type="match status" value="1"/>
</dbReference>
<evidence type="ECO:0000313" key="8">
    <source>
        <dbReference type="Proteomes" id="UP000185622"/>
    </source>
</evidence>
<feature type="transmembrane region" description="Helical" evidence="6">
    <location>
        <begin position="306"/>
        <end position="325"/>
    </location>
</feature>
<protein>
    <submittedName>
        <fullName evidence="7">Uncharacterized protein</fullName>
    </submittedName>
</protein>
<evidence type="ECO:0000256" key="2">
    <source>
        <dbReference type="ARBA" id="ARBA00022475"/>
    </source>
</evidence>
<sequence length="423" mass="45781">MRYINIRARYTLGTFARDAVKLSFGTALGRVIAFAALPLTARLYTPEDFSVLAAFLALVSPLGVAACLRFEVAIPLARRQKDAASLAILALFSVIIFTAITLLVTQIFSSAIASALNNQDFEKYLVLVPLSVFLVGTFSILQSWATAKRRFASIAKARVWQATIGSGVTLSLGAVGLTPIGLLLGSIFNIGAGGIGLAIAAARKDRKQFLALSANRVVKTCKSHLRYPLFSMPESLLNSASLQLPVFIIAIRGGTEGGHLALAMQILTIPMALIGQSISQVYSSRLVEERRAGNLNFLTVSIMRRLLVFGGIPLFIFGLIAPYTFEIVFGSEWIRSGEIILWMVPWITLQLVASPVSIVILAVGWQRAMLLLTTFGLILRSLFVLAALKFDYPAPESLAVASAIFYAITCTVVIHASRKNNKN</sequence>
<evidence type="ECO:0000256" key="3">
    <source>
        <dbReference type="ARBA" id="ARBA00022692"/>
    </source>
</evidence>
<dbReference type="Proteomes" id="UP000185622">
    <property type="component" value="Chromosome"/>
</dbReference>
<gene>
    <name evidence="7" type="ORF">BMG03_04740</name>
</gene>
<feature type="transmembrane region" description="Helical" evidence="6">
    <location>
        <begin position="159"/>
        <end position="177"/>
    </location>
</feature>
<dbReference type="EMBL" id="CP019437">
    <property type="protein sequence ID" value="AQS47183.1"/>
    <property type="molecule type" value="Genomic_DNA"/>
</dbReference>
<feature type="transmembrane region" description="Helical" evidence="6">
    <location>
        <begin position="340"/>
        <end position="363"/>
    </location>
</feature>
<accession>A0ABM6IEP3</accession>
<evidence type="ECO:0000256" key="5">
    <source>
        <dbReference type="ARBA" id="ARBA00023136"/>
    </source>
</evidence>
<evidence type="ECO:0000256" key="1">
    <source>
        <dbReference type="ARBA" id="ARBA00004651"/>
    </source>
</evidence>
<feature type="transmembrane region" description="Helical" evidence="6">
    <location>
        <begin position="84"/>
        <end position="104"/>
    </location>
</feature>
<proteinExistence type="predicted"/>
<evidence type="ECO:0000256" key="6">
    <source>
        <dbReference type="SAM" id="Phobius"/>
    </source>
</evidence>
<dbReference type="Pfam" id="PF13440">
    <property type="entry name" value="Polysacc_synt_3"/>
    <property type="match status" value="1"/>
</dbReference>
<organism evidence="7 8">
    <name type="scientific">Thioclava nitratireducens</name>
    <dbReference type="NCBI Taxonomy" id="1915078"/>
    <lineage>
        <taxon>Bacteria</taxon>
        <taxon>Pseudomonadati</taxon>
        <taxon>Pseudomonadota</taxon>
        <taxon>Alphaproteobacteria</taxon>
        <taxon>Rhodobacterales</taxon>
        <taxon>Paracoccaceae</taxon>
        <taxon>Thioclava</taxon>
    </lineage>
</organism>